<accession>A0A1H0CQ43</accession>
<sequence length="39" mass="3820">MFAPILTLALLLAAGLVTGLGIGIRAEAATGTEPARGLV</sequence>
<evidence type="ECO:0000313" key="2">
    <source>
        <dbReference type="Proteomes" id="UP000198704"/>
    </source>
</evidence>
<keyword evidence="2" id="KW-1185">Reference proteome</keyword>
<evidence type="ECO:0000313" key="1">
    <source>
        <dbReference type="EMBL" id="SDN59968.1"/>
    </source>
</evidence>
<dbReference type="Proteomes" id="UP000198704">
    <property type="component" value="Unassembled WGS sequence"/>
</dbReference>
<dbReference type="EMBL" id="FNHS01000009">
    <property type="protein sequence ID" value="SDN59968.1"/>
    <property type="molecule type" value="Genomic_DNA"/>
</dbReference>
<gene>
    <name evidence="1" type="ORF">SAMN05216360_109244</name>
</gene>
<protein>
    <submittedName>
        <fullName evidence="1">Uncharacterized protein</fullName>
    </submittedName>
</protein>
<reference evidence="2" key="1">
    <citation type="submission" date="2016-10" db="EMBL/GenBank/DDBJ databases">
        <authorList>
            <person name="Varghese N."/>
            <person name="Submissions S."/>
        </authorList>
    </citation>
    <scope>NUCLEOTIDE SEQUENCE [LARGE SCALE GENOMIC DNA]</scope>
    <source>
        <strain evidence="2">BL47</strain>
    </source>
</reference>
<organism evidence="1 2">
    <name type="scientific">Methylobacterium phyllostachyos</name>
    <dbReference type="NCBI Taxonomy" id="582672"/>
    <lineage>
        <taxon>Bacteria</taxon>
        <taxon>Pseudomonadati</taxon>
        <taxon>Pseudomonadota</taxon>
        <taxon>Alphaproteobacteria</taxon>
        <taxon>Hyphomicrobiales</taxon>
        <taxon>Methylobacteriaceae</taxon>
        <taxon>Methylobacterium</taxon>
    </lineage>
</organism>
<dbReference type="STRING" id="582672.SAMN05216360_109244"/>
<dbReference type="AlphaFoldDB" id="A0A1H0CQ43"/>
<name>A0A1H0CQ43_9HYPH</name>
<proteinExistence type="predicted"/>